<accession>A0A6J6YWV4</accession>
<dbReference type="EMBL" id="CAFAAW010000064">
    <property type="protein sequence ID" value="CAB4811518.1"/>
    <property type="molecule type" value="Genomic_DNA"/>
</dbReference>
<name>A0A6J6YWV4_9ZZZZ</name>
<dbReference type="AlphaFoldDB" id="A0A6J6YWV4"/>
<evidence type="ECO:0000256" key="1">
    <source>
        <dbReference type="SAM" id="MobiDB-lite"/>
    </source>
</evidence>
<protein>
    <submittedName>
        <fullName evidence="2">Unannotated protein</fullName>
    </submittedName>
</protein>
<sequence>MADASAKANVNGTPTVKVNGKELHRKMTNSDPVDEYMDPVQFKNALIKAGVK</sequence>
<evidence type="ECO:0000313" key="2">
    <source>
        <dbReference type="EMBL" id="CAB4811518.1"/>
    </source>
</evidence>
<gene>
    <name evidence="2" type="ORF">UFOPK3120_00623</name>
</gene>
<reference evidence="2" key="1">
    <citation type="submission" date="2020-05" db="EMBL/GenBank/DDBJ databases">
        <authorList>
            <person name="Chiriac C."/>
            <person name="Salcher M."/>
            <person name="Ghai R."/>
            <person name="Kavagutti S V."/>
        </authorList>
    </citation>
    <scope>NUCLEOTIDE SEQUENCE</scope>
</reference>
<proteinExistence type="predicted"/>
<organism evidence="2">
    <name type="scientific">freshwater metagenome</name>
    <dbReference type="NCBI Taxonomy" id="449393"/>
    <lineage>
        <taxon>unclassified sequences</taxon>
        <taxon>metagenomes</taxon>
        <taxon>ecological metagenomes</taxon>
    </lineage>
</organism>
<feature type="region of interest" description="Disordered" evidence="1">
    <location>
        <begin position="1"/>
        <end position="35"/>
    </location>
</feature>